<gene>
    <name evidence="6" type="ordered locus">RPA4549</name>
    <name evidence="7" type="ORF">TX73_023635</name>
</gene>
<dbReference type="InterPro" id="IPR011010">
    <property type="entry name" value="DNA_brk_join_enz"/>
</dbReference>
<evidence type="ECO:0000256" key="2">
    <source>
        <dbReference type="ARBA" id="ARBA00023125"/>
    </source>
</evidence>
<keyword evidence="2" id="KW-0238">DNA-binding</keyword>
<dbReference type="AlphaFoldDB" id="Q6N160"/>
<reference evidence="7" key="3">
    <citation type="submission" date="2022-12" db="EMBL/GenBank/DDBJ databases">
        <title>Complete genome sequence of Rhodopseudomonas palustris CGA0092 and corrections to the R. palustris CGA009 genome sequence.</title>
        <authorList>
            <person name="Mazny B.R."/>
            <person name="Sheff O.F."/>
            <person name="LaSarre B."/>
            <person name="McKinlay A."/>
            <person name="McKinlay J.B."/>
        </authorList>
    </citation>
    <scope>NUCLEOTIDE SEQUENCE</scope>
    <source>
        <strain evidence="7">CGA009</strain>
    </source>
</reference>
<evidence type="ECO:0000259" key="5">
    <source>
        <dbReference type="PROSITE" id="PS51898"/>
    </source>
</evidence>
<dbReference type="EMBL" id="CP116810">
    <property type="protein sequence ID" value="WCL94753.1"/>
    <property type="molecule type" value="Genomic_DNA"/>
</dbReference>
<dbReference type="EMBL" id="BX572607">
    <property type="protein sequence ID" value="CAE29989.1"/>
    <property type="molecule type" value="Genomic_DNA"/>
</dbReference>
<dbReference type="InterPro" id="IPR013762">
    <property type="entry name" value="Integrase-like_cat_sf"/>
</dbReference>
<dbReference type="SUPFAM" id="SSF56349">
    <property type="entry name" value="DNA breaking-rejoining enzymes"/>
    <property type="match status" value="1"/>
</dbReference>
<dbReference type="RefSeq" id="WP_011160081.1">
    <property type="nucleotide sequence ID" value="NZ_CP116810.1"/>
</dbReference>
<dbReference type="HOGENOM" id="CLU_582247_0_0_5"/>
<dbReference type="GO" id="GO:0015074">
    <property type="term" value="P:DNA integration"/>
    <property type="evidence" value="ECO:0007669"/>
    <property type="project" value="UniProtKB-KW"/>
</dbReference>
<evidence type="ECO:0000313" key="8">
    <source>
        <dbReference type="Proteomes" id="UP000001426"/>
    </source>
</evidence>
<dbReference type="Gene3D" id="1.10.443.10">
    <property type="entry name" value="Intergrase catalytic core"/>
    <property type="match status" value="1"/>
</dbReference>
<feature type="region of interest" description="Disordered" evidence="4">
    <location>
        <begin position="1"/>
        <end position="27"/>
    </location>
</feature>
<organism evidence="6">
    <name type="scientific">Rhodopseudomonas palustris (strain ATCC BAA-98 / CGA009)</name>
    <dbReference type="NCBI Taxonomy" id="258594"/>
    <lineage>
        <taxon>Bacteria</taxon>
        <taxon>Pseudomonadati</taxon>
        <taxon>Pseudomonadota</taxon>
        <taxon>Alphaproteobacteria</taxon>
        <taxon>Hyphomicrobiales</taxon>
        <taxon>Nitrobacteraceae</taxon>
        <taxon>Rhodopseudomonas</taxon>
    </lineage>
</organism>
<dbReference type="GeneID" id="66895700"/>
<evidence type="ECO:0000256" key="1">
    <source>
        <dbReference type="ARBA" id="ARBA00022908"/>
    </source>
</evidence>
<protein>
    <submittedName>
        <fullName evidence="6">Phage integrase</fullName>
    </submittedName>
    <submittedName>
        <fullName evidence="7">Tyrosine-type recombinase/integrase</fullName>
    </submittedName>
</protein>
<dbReference type="PANTHER" id="PTHR30349:SF88">
    <property type="entry name" value="BLL1584 PROTEIN"/>
    <property type="match status" value="1"/>
</dbReference>
<dbReference type="eggNOG" id="COG0582">
    <property type="taxonomic scope" value="Bacteria"/>
</dbReference>
<evidence type="ECO:0000256" key="4">
    <source>
        <dbReference type="SAM" id="MobiDB-lite"/>
    </source>
</evidence>
<dbReference type="Proteomes" id="UP000001426">
    <property type="component" value="Chromosome"/>
</dbReference>
<name>Q6N160_RHOPA</name>
<reference evidence="7" key="1">
    <citation type="submission" date="2003-07" db="EMBL/GenBank/DDBJ databases">
        <authorList>
            <consortium name="Rhodopseudomonas genome consortium"/>
            <person name="Larimer F."/>
            <person name="Harwood C."/>
        </authorList>
    </citation>
    <scope>NUCLEOTIDE SEQUENCE</scope>
    <source>
        <strain evidence="7">CGA009</strain>
    </source>
</reference>
<evidence type="ECO:0000313" key="6">
    <source>
        <dbReference type="EMBL" id="CAE29989.1"/>
    </source>
</evidence>
<dbReference type="Gene3D" id="1.10.150.130">
    <property type="match status" value="1"/>
</dbReference>
<feature type="domain" description="Tyr recombinase" evidence="5">
    <location>
        <begin position="249"/>
        <end position="447"/>
    </location>
</feature>
<proteinExistence type="predicted"/>
<dbReference type="InterPro" id="IPR002104">
    <property type="entry name" value="Integrase_catalytic"/>
</dbReference>
<keyword evidence="3" id="KW-0233">DNA recombination</keyword>
<dbReference type="InterPro" id="IPR010998">
    <property type="entry name" value="Integrase_recombinase_N"/>
</dbReference>
<keyword evidence="1" id="KW-0229">DNA integration</keyword>
<reference evidence="6 8" key="2">
    <citation type="journal article" date="2004" name="Nat. Biotechnol.">
        <title>Complete genome sequence of the metabolically versatile photosynthetic bacterium Rhodopseudomonas palustris.</title>
        <authorList>
            <person name="Larimer F.W."/>
            <person name="Chain P."/>
            <person name="Hauser L."/>
            <person name="Lamerdin J."/>
            <person name="Malfatti S."/>
            <person name="Do L."/>
            <person name="Land M.L."/>
            <person name="Pelletier D.A."/>
            <person name="Beatty J.T."/>
            <person name="Lang A.S."/>
            <person name="Tabita F.R."/>
            <person name="Gibson J.L."/>
            <person name="Hanson T.E."/>
            <person name="Bobst C."/>
            <person name="Torres J.L."/>
            <person name="Peres C."/>
            <person name="Harrison F.H."/>
            <person name="Gibson J."/>
            <person name="Harwood C.S."/>
        </authorList>
    </citation>
    <scope>NUCLEOTIDE SEQUENCE [LARGE SCALE GENOMIC DNA]</scope>
    <source>
        <strain evidence="8">ATCC BAA-98 / CGA009</strain>
        <strain evidence="6">CGA009</strain>
    </source>
</reference>
<evidence type="ECO:0000256" key="3">
    <source>
        <dbReference type="ARBA" id="ARBA00023172"/>
    </source>
</evidence>
<keyword evidence="8" id="KW-1185">Reference proteome</keyword>
<dbReference type="PANTHER" id="PTHR30349">
    <property type="entry name" value="PHAGE INTEGRASE-RELATED"/>
    <property type="match status" value="1"/>
</dbReference>
<dbReference type="GO" id="GO:0003677">
    <property type="term" value="F:DNA binding"/>
    <property type="evidence" value="ECO:0007669"/>
    <property type="project" value="UniProtKB-KW"/>
</dbReference>
<dbReference type="InterPro" id="IPR050090">
    <property type="entry name" value="Tyrosine_recombinase_XerCD"/>
</dbReference>
<dbReference type="GO" id="GO:0006310">
    <property type="term" value="P:DNA recombination"/>
    <property type="evidence" value="ECO:0007669"/>
    <property type="project" value="UniProtKB-KW"/>
</dbReference>
<accession>Q6N160</accession>
<evidence type="ECO:0000313" key="7">
    <source>
        <dbReference type="EMBL" id="WCL94753.1"/>
    </source>
</evidence>
<sequence>MALRDDGSFTKSAPKPRSIDTAAKRSKLPARKNPYWHGVSGGRGGVSLGYRKGARSGVWVAKVVIEGERVEERLGPADDDGPRDGALSYPAAVAAALEWSKRQVAVVEAGKGAEGGPTVPTVRAIIEAYSERRMRVAAGANCSSAHLLRHLPADCELGRVKLSHLTSKHIDDWIEKLARAYGKDGQPAAVAPKLSTGTLNRLLNDLRAALNGAVEKHRRQLPGHIPAEVKTGTRTRAKAREDLELVEGGRMQLLTDQQIRDIVEAAFSVDEDFGYLVLIAASTGARYSQIARLTVADIQVHRGRILMPSSRKGRSRRVRPPAPVPVSFDVIERLTPLLIGRGGQDRLLMRWVQKHVGGAEKWVNDHRRPWGASYDVRHAWAKTVEAAGSPEDTIMYALRHSSIVRGLIAGLPVRLVAALHDTSIRMIEEHYSAYIVEMTEDLARRHALSIDGGPGVQAAE</sequence>
<dbReference type="Pfam" id="PF00589">
    <property type="entry name" value="Phage_integrase"/>
    <property type="match status" value="1"/>
</dbReference>
<dbReference type="STRING" id="258594.RPA4549"/>
<dbReference type="KEGG" id="rpa:TX73_023635"/>
<dbReference type="PROSITE" id="PS51898">
    <property type="entry name" value="TYR_RECOMBINASE"/>
    <property type="match status" value="1"/>
</dbReference>